<evidence type="ECO:0000313" key="2">
    <source>
        <dbReference type="EMBL" id="CAA9473613.1"/>
    </source>
</evidence>
<keyword evidence="1" id="KW-0812">Transmembrane</keyword>
<keyword evidence="1" id="KW-0472">Membrane</keyword>
<dbReference type="EMBL" id="CADCVH010000108">
    <property type="protein sequence ID" value="CAA9473613.1"/>
    <property type="molecule type" value="Genomic_DNA"/>
</dbReference>
<evidence type="ECO:0000256" key="1">
    <source>
        <dbReference type="SAM" id="Phobius"/>
    </source>
</evidence>
<proteinExistence type="predicted"/>
<gene>
    <name evidence="2" type="ORF">AVDCRST_MAG02-4275</name>
</gene>
<reference evidence="2" key="1">
    <citation type="submission" date="2020-02" db="EMBL/GenBank/DDBJ databases">
        <authorList>
            <person name="Meier V. D."/>
        </authorList>
    </citation>
    <scope>NUCLEOTIDE SEQUENCE</scope>
    <source>
        <strain evidence="2">AVDCRST_MAG02</strain>
    </source>
</reference>
<feature type="transmembrane region" description="Helical" evidence="1">
    <location>
        <begin position="12"/>
        <end position="36"/>
    </location>
</feature>
<organism evidence="2">
    <name type="scientific">uncultured Rubrobacteraceae bacterium</name>
    <dbReference type="NCBI Taxonomy" id="349277"/>
    <lineage>
        <taxon>Bacteria</taxon>
        <taxon>Bacillati</taxon>
        <taxon>Actinomycetota</taxon>
        <taxon>Rubrobacteria</taxon>
        <taxon>Rubrobacterales</taxon>
        <taxon>Rubrobacteraceae</taxon>
        <taxon>environmental samples</taxon>
    </lineage>
</organism>
<accession>A0A6J4RQG6</accession>
<name>A0A6J4RQG6_9ACTN</name>
<protein>
    <submittedName>
        <fullName evidence="2">Uncharacterized protein</fullName>
    </submittedName>
</protein>
<dbReference type="AlphaFoldDB" id="A0A6J4RQG6"/>
<keyword evidence="1" id="KW-1133">Transmembrane helix</keyword>
<sequence>MIPWRRGNSRGCCVVVPIGCLMSVMLILTVAGLAVARMM</sequence>